<keyword evidence="2" id="KW-1185">Reference proteome</keyword>
<dbReference type="AlphaFoldDB" id="A0AAW0GFL8"/>
<sequence>MCAQTIRVIHQFVVQTNLNTQHTVVTSNHHHLITTMDDSTAPISSSSPTGTPPSFEDLRRDICILTVILKNHREGGPTSIKNRRNELTNLFSHVSTMLAIDATNDPFASRVNAVTGFVQDDQIISAVFTPNTNTFDKSEGAVTQLVVGENGRELIFKWKENNHVRILPDQHLLDIISILHFLFSSTSKDIKRSLLVIDLHLFLLARVYRKLAGRFDNGIKAWSKHPLCYIRDWYSSGSHPLDLSEPKTIKARTLGSLITELLSSQNVEADQQGNFHLTSENAKSWAHVLGRLADDMDWLREYIPDKRDRRKVSTRTPSSSEIENLHDTIIAIGALIRTGVVDALISEDLERDLLSSCEHAQNISIMPSGYDIVTGQNDNAQEADIDGRNLGDDEIYETAHEMSEKPREHVIRYLKTLTAWFDASVTLIAHKPFSKPLVVYKFTVPHPNLSVSVDEITAFKNNYLDGLSKQGLSEDDQIKVQQFLDKICITPNETKKATIHAEASLMALGCDLQRSYKIEACSRNAIQQVFNVETVPIGVSKKCCWCCAQLGAILEAKSTRGGPKYSLPGTHATIFPWVAPVGLSTDVLSNMRDKLQNIFDHTARYPDNIPPSNKSSPESVLSELSDLLADVSEIRRGGPIH</sequence>
<dbReference type="EMBL" id="JASBNA010000007">
    <property type="protein sequence ID" value="KAK7690004.1"/>
    <property type="molecule type" value="Genomic_DNA"/>
</dbReference>
<organism evidence="1 2">
    <name type="scientific">Cerrena zonata</name>
    <dbReference type="NCBI Taxonomy" id="2478898"/>
    <lineage>
        <taxon>Eukaryota</taxon>
        <taxon>Fungi</taxon>
        <taxon>Dikarya</taxon>
        <taxon>Basidiomycota</taxon>
        <taxon>Agaricomycotina</taxon>
        <taxon>Agaricomycetes</taxon>
        <taxon>Polyporales</taxon>
        <taxon>Cerrenaceae</taxon>
        <taxon>Cerrena</taxon>
    </lineage>
</organism>
<protein>
    <submittedName>
        <fullName evidence="1">Uncharacterized protein</fullName>
    </submittedName>
</protein>
<gene>
    <name evidence="1" type="ORF">QCA50_006646</name>
</gene>
<evidence type="ECO:0000313" key="1">
    <source>
        <dbReference type="EMBL" id="KAK7690004.1"/>
    </source>
</evidence>
<evidence type="ECO:0000313" key="2">
    <source>
        <dbReference type="Proteomes" id="UP001385951"/>
    </source>
</evidence>
<comment type="caution">
    <text evidence="1">The sequence shown here is derived from an EMBL/GenBank/DDBJ whole genome shotgun (WGS) entry which is preliminary data.</text>
</comment>
<reference evidence="1 2" key="1">
    <citation type="submission" date="2022-09" db="EMBL/GenBank/DDBJ databases">
        <authorList>
            <person name="Palmer J.M."/>
        </authorList>
    </citation>
    <scope>NUCLEOTIDE SEQUENCE [LARGE SCALE GENOMIC DNA]</scope>
    <source>
        <strain evidence="1 2">DSM 7382</strain>
    </source>
</reference>
<proteinExistence type="predicted"/>
<accession>A0AAW0GFL8</accession>
<name>A0AAW0GFL8_9APHY</name>
<dbReference type="Proteomes" id="UP001385951">
    <property type="component" value="Unassembled WGS sequence"/>
</dbReference>